<proteinExistence type="inferred from homology"/>
<dbReference type="Proteomes" id="UP000663760">
    <property type="component" value="Chromosome 5"/>
</dbReference>
<evidence type="ECO:0000256" key="3">
    <source>
        <dbReference type="ARBA" id="ARBA00023034"/>
    </source>
</evidence>
<dbReference type="GO" id="GO:0052691">
    <property type="term" value="F:UDP-arabinopyranose mutase activity"/>
    <property type="evidence" value="ECO:0007669"/>
    <property type="project" value="TreeGrafter"/>
</dbReference>
<sequence>MAGLQHGGGVPAVPVSPPLKDELDIVIPTIRNLDFLEMWRPFFQAYHLIIVQDGDPTKTIRVPEGFDYELYNRNDINRILGPKASCISFKDSACRCFGFMVSKKKYIFTIDDDCFVAKNPTGEDINALAQHIENLLTPSTPFFFNTLYDPYRKGADFVRGYPFSMREGAPTAISHGLWLNIPDYDAPTQLGTLFPMCGMNLGFNRELIGPAMYFGLMGDGQPIGRYDDMWAGWCCKVICDHLGLGVKTGLPYIFHSKASNPFVNLRKEYKGIYWQEDIIPFFQSVVLPKECTTVQACYIELSKLVKEKLGPIDPYFSKLSEAMVTWIESWDELNPRKGSEAPGKVAIPAPAKASVVNGTPAKK</sequence>
<evidence type="ECO:0000256" key="1">
    <source>
        <dbReference type="ARBA" id="ARBA00004555"/>
    </source>
</evidence>
<keyword evidence="6" id="KW-1185">Reference proteome</keyword>
<dbReference type="InterPro" id="IPR037595">
    <property type="entry name" value="RGP_fam"/>
</dbReference>
<accession>A0A7I8KF03</accession>
<dbReference type="OrthoDB" id="1020896at2759"/>
<dbReference type="GO" id="GO:0005794">
    <property type="term" value="C:Golgi apparatus"/>
    <property type="evidence" value="ECO:0007669"/>
    <property type="project" value="UniProtKB-SubCell"/>
</dbReference>
<dbReference type="GO" id="GO:0071555">
    <property type="term" value="P:cell wall organization"/>
    <property type="evidence" value="ECO:0007669"/>
    <property type="project" value="UniProtKB-KW"/>
</dbReference>
<dbReference type="GO" id="GO:0071669">
    <property type="term" value="P:plant-type cell wall organization or biogenesis"/>
    <property type="evidence" value="ECO:0007669"/>
    <property type="project" value="TreeGrafter"/>
</dbReference>
<reference evidence="5" key="1">
    <citation type="submission" date="2020-02" db="EMBL/GenBank/DDBJ databases">
        <authorList>
            <person name="Scholz U."/>
            <person name="Mascher M."/>
            <person name="Fiebig A."/>
        </authorList>
    </citation>
    <scope>NUCLEOTIDE SEQUENCE</scope>
</reference>
<keyword evidence="3" id="KW-0333">Golgi apparatus</keyword>
<gene>
    <name evidence="5" type="ORF">SI8410_05006926</name>
</gene>
<comment type="subcellular location">
    <subcellularLocation>
        <location evidence="1">Golgi apparatus</location>
    </subcellularLocation>
</comment>
<name>A0A7I8KF03_SPIIN</name>
<evidence type="ECO:0000256" key="4">
    <source>
        <dbReference type="ARBA" id="ARBA00023316"/>
    </source>
</evidence>
<protein>
    <submittedName>
        <fullName evidence="5">Uncharacterized protein</fullName>
    </submittedName>
</protein>
<dbReference type="GO" id="GO:0033356">
    <property type="term" value="P:UDP-L-arabinose metabolic process"/>
    <property type="evidence" value="ECO:0007669"/>
    <property type="project" value="TreeGrafter"/>
</dbReference>
<dbReference type="EMBL" id="LR746268">
    <property type="protein sequence ID" value="CAA7396263.1"/>
    <property type="molecule type" value="Genomic_DNA"/>
</dbReference>
<dbReference type="PANTHER" id="PTHR31682:SF45">
    <property type="entry name" value="UDP-ARABINOPYRANOSE MUTASE"/>
    <property type="match status" value="1"/>
</dbReference>
<dbReference type="Pfam" id="PF03214">
    <property type="entry name" value="RGP"/>
    <property type="match status" value="2"/>
</dbReference>
<dbReference type="SUPFAM" id="SSF53448">
    <property type="entry name" value="Nucleotide-diphospho-sugar transferases"/>
    <property type="match status" value="1"/>
</dbReference>
<organism evidence="5 6">
    <name type="scientific">Spirodela intermedia</name>
    <name type="common">Intermediate duckweed</name>
    <dbReference type="NCBI Taxonomy" id="51605"/>
    <lineage>
        <taxon>Eukaryota</taxon>
        <taxon>Viridiplantae</taxon>
        <taxon>Streptophyta</taxon>
        <taxon>Embryophyta</taxon>
        <taxon>Tracheophyta</taxon>
        <taxon>Spermatophyta</taxon>
        <taxon>Magnoliopsida</taxon>
        <taxon>Liliopsida</taxon>
        <taxon>Araceae</taxon>
        <taxon>Lemnoideae</taxon>
        <taxon>Spirodela</taxon>
    </lineage>
</organism>
<dbReference type="InterPro" id="IPR029044">
    <property type="entry name" value="Nucleotide-diphossugar_trans"/>
</dbReference>
<dbReference type="GO" id="GO:0005829">
    <property type="term" value="C:cytosol"/>
    <property type="evidence" value="ECO:0007669"/>
    <property type="project" value="TreeGrafter"/>
</dbReference>
<evidence type="ECO:0000313" key="6">
    <source>
        <dbReference type="Proteomes" id="UP000663760"/>
    </source>
</evidence>
<evidence type="ECO:0000313" key="5">
    <source>
        <dbReference type="EMBL" id="CAA7396263.1"/>
    </source>
</evidence>
<comment type="similarity">
    <text evidence="2">Belongs to the RGP family.</text>
</comment>
<evidence type="ECO:0000256" key="2">
    <source>
        <dbReference type="ARBA" id="ARBA00008986"/>
    </source>
</evidence>
<keyword evidence="4" id="KW-0961">Cell wall biogenesis/degradation</keyword>
<dbReference type="PANTHER" id="PTHR31682">
    <property type="entry name" value="UDP-ARABINOSE MUTASE"/>
    <property type="match status" value="1"/>
</dbReference>
<dbReference type="GO" id="GO:0009505">
    <property type="term" value="C:plant-type cell wall"/>
    <property type="evidence" value="ECO:0007669"/>
    <property type="project" value="TreeGrafter"/>
</dbReference>
<dbReference type="AlphaFoldDB" id="A0A7I8KF03"/>